<dbReference type="Gene3D" id="2.30.33.40">
    <property type="entry name" value="GroES chaperonin"/>
    <property type="match status" value="2"/>
</dbReference>
<evidence type="ECO:0000256" key="2">
    <source>
        <dbReference type="ARBA" id="ARBA00023186"/>
    </source>
</evidence>
<dbReference type="AlphaFoldDB" id="A0AAD2FSZ4"/>
<evidence type="ECO:0000256" key="5">
    <source>
        <dbReference type="ARBA" id="ARBA00079398"/>
    </source>
</evidence>
<dbReference type="Proteomes" id="UP001295423">
    <property type="component" value="Unassembled WGS sequence"/>
</dbReference>
<evidence type="ECO:0000313" key="8">
    <source>
        <dbReference type="EMBL" id="CAJ1952400.1"/>
    </source>
</evidence>
<evidence type="ECO:0000256" key="1">
    <source>
        <dbReference type="ARBA" id="ARBA00006975"/>
    </source>
</evidence>
<evidence type="ECO:0000256" key="7">
    <source>
        <dbReference type="SAM" id="SignalP"/>
    </source>
</evidence>
<dbReference type="SMART" id="SM00883">
    <property type="entry name" value="Cpn10"/>
    <property type="match status" value="2"/>
</dbReference>
<evidence type="ECO:0000256" key="6">
    <source>
        <dbReference type="RuleBase" id="RU003479"/>
    </source>
</evidence>
<evidence type="ECO:0000313" key="9">
    <source>
        <dbReference type="Proteomes" id="UP001295423"/>
    </source>
</evidence>
<dbReference type="GO" id="GO:0051087">
    <property type="term" value="F:protein-folding chaperone binding"/>
    <property type="evidence" value="ECO:0007669"/>
    <property type="project" value="TreeGrafter"/>
</dbReference>
<proteinExistence type="inferred from homology"/>
<dbReference type="CDD" id="cd00320">
    <property type="entry name" value="cpn10"/>
    <property type="match status" value="2"/>
</dbReference>
<dbReference type="Pfam" id="PF00166">
    <property type="entry name" value="Cpn10"/>
    <property type="match status" value="2"/>
</dbReference>
<accession>A0AAD2FSZ4</accession>
<dbReference type="FunFam" id="2.30.33.40:FF:000001">
    <property type="entry name" value="10 kDa chaperonin"/>
    <property type="match status" value="1"/>
</dbReference>
<dbReference type="SUPFAM" id="SSF50129">
    <property type="entry name" value="GroES-like"/>
    <property type="match status" value="2"/>
</dbReference>
<gene>
    <name evidence="8" type="ORF">CYCCA115_LOCUS13534</name>
</gene>
<feature type="signal peptide" evidence="7">
    <location>
        <begin position="1"/>
        <end position="17"/>
    </location>
</feature>
<evidence type="ECO:0000256" key="3">
    <source>
        <dbReference type="ARBA" id="ARBA00031971"/>
    </source>
</evidence>
<keyword evidence="7" id="KW-0732">Signal</keyword>
<dbReference type="GO" id="GO:0046872">
    <property type="term" value="F:metal ion binding"/>
    <property type="evidence" value="ECO:0007669"/>
    <property type="project" value="TreeGrafter"/>
</dbReference>
<keyword evidence="9" id="KW-1185">Reference proteome</keyword>
<dbReference type="InterPro" id="IPR037124">
    <property type="entry name" value="Chaperonin_GroES_sf"/>
</dbReference>
<dbReference type="GO" id="GO:0044183">
    <property type="term" value="F:protein folding chaperone"/>
    <property type="evidence" value="ECO:0007669"/>
    <property type="project" value="InterPro"/>
</dbReference>
<keyword evidence="2 6" id="KW-0143">Chaperone</keyword>
<sequence length="258" mass="27836">MKITCLTLLCLFGSSRAWTGASKLPRATQTSLNSAEPTMAQGVHTLDGEEIRGPVQPLGNNILVRVKDTLTATEGGVLLPDQSKERPTEGLVVASGPGKIHPFTAVRIRNPIKEGMSVLYGKFDGRAVTYDDDQCQIIKDDNCLLYYEGVTMNLKNVVPVRDYVLIELYEDPETLLTSSGVVIASQVMAENVPCEGVVVKVGEGRMASNGELTPPQVEVGDSVKFKDYAGNDIKIDGKAYSLVKMVDILGTVTLSEES</sequence>
<dbReference type="GO" id="GO:0005739">
    <property type="term" value="C:mitochondrion"/>
    <property type="evidence" value="ECO:0007669"/>
    <property type="project" value="TreeGrafter"/>
</dbReference>
<protein>
    <recommendedName>
        <fullName evidence="4">20 kDa chaperonin, chloroplastic</fullName>
    </recommendedName>
    <alternativeName>
        <fullName evidence="3">Chaperonin 10</fullName>
    </alternativeName>
    <alternativeName>
        <fullName evidence="5">Protein Cpn21</fullName>
    </alternativeName>
</protein>
<reference evidence="8" key="1">
    <citation type="submission" date="2023-08" db="EMBL/GenBank/DDBJ databases">
        <authorList>
            <person name="Audoor S."/>
            <person name="Bilcke G."/>
        </authorList>
    </citation>
    <scope>NUCLEOTIDE SEQUENCE</scope>
</reference>
<dbReference type="GO" id="GO:0051082">
    <property type="term" value="F:unfolded protein binding"/>
    <property type="evidence" value="ECO:0007669"/>
    <property type="project" value="TreeGrafter"/>
</dbReference>
<comment type="caution">
    <text evidence="8">The sequence shown here is derived from an EMBL/GenBank/DDBJ whole genome shotgun (WGS) entry which is preliminary data.</text>
</comment>
<dbReference type="EMBL" id="CAKOGP040001803">
    <property type="protein sequence ID" value="CAJ1952400.1"/>
    <property type="molecule type" value="Genomic_DNA"/>
</dbReference>
<dbReference type="InterPro" id="IPR011032">
    <property type="entry name" value="GroES-like_sf"/>
</dbReference>
<dbReference type="InterPro" id="IPR020818">
    <property type="entry name" value="Chaperonin_GroES"/>
</dbReference>
<feature type="chain" id="PRO_5042088915" description="20 kDa chaperonin, chloroplastic" evidence="7">
    <location>
        <begin position="18"/>
        <end position="258"/>
    </location>
</feature>
<dbReference type="PANTHER" id="PTHR10772:SF63">
    <property type="entry name" value="20 KDA CHAPERONIN, CHLOROPLASTIC"/>
    <property type="match status" value="1"/>
</dbReference>
<name>A0AAD2FSZ4_9STRA</name>
<dbReference type="PANTHER" id="PTHR10772">
    <property type="entry name" value="10 KDA HEAT SHOCK PROTEIN"/>
    <property type="match status" value="1"/>
</dbReference>
<evidence type="ECO:0000256" key="4">
    <source>
        <dbReference type="ARBA" id="ARBA00073031"/>
    </source>
</evidence>
<organism evidence="8 9">
    <name type="scientific">Cylindrotheca closterium</name>
    <dbReference type="NCBI Taxonomy" id="2856"/>
    <lineage>
        <taxon>Eukaryota</taxon>
        <taxon>Sar</taxon>
        <taxon>Stramenopiles</taxon>
        <taxon>Ochrophyta</taxon>
        <taxon>Bacillariophyta</taxon>
        <taxon>Bacillariophyceae</taxon>
        <taxon>Bacillariophycidae</taxon>
        <taxon>Bacillariales</taxon>
        <taxon>Bacillariaceae</taxon>
        <taxon>Cylindrotheca</taxon>
    </lineage>
</organism>
<dbReference type="GO" id="GO:0005524">
    <property type="term" value="F:ATP binding"/>
    <property type="evidence" value="ECO:0007669"/>
    <property type="project" value="InterPro"/>
</dbReference>
<comment type="similarity">
    <text evidence="1 6">Belongs to the GroES chaperonin family.</text>
</comment>
<dbReference type="PRINTS" id="PR00297">
    <property type="entry name" value="CHAPERONIN10"/>
</dbReference>